<dbReference type="RefSeq" id="WP_240826139.1">
    <property type="nucleotide sequence ID" value="NZ_JAKWBL010000001.1"/>
</dbReference>
<dbReference type="Pfam" id="PF08327">
    <property type="entry name" value="AHSA1"/>
    <property type="match status" value="1"/>
</dbReference>
<comment type="similarity">
    <text evidence="1">Belongs to the AHA1 family.</text>
</comment>
<evidence type="ECO:0000313" key="4">
    <source>
        <dbReference type="Proteomes" id="UP001202248"/>
    </source>
</evidence>
<sequence length="149" mass="16922">MEQKVIAKASIGIQKPVSEIFEAIVDPEIMKHYFISKGSGKMEQGASLNWSFPEYDGSYPLTVSEVRENEKIVFVWDPQSIVTIELEERADNDTVIKVFEEGHELNEKGVKWAIGQTEGWSNFLACMKAWLEHGIHLRKGAFDFMKKGA</sequence>
<gene>
    <name evidence="3" type="ORF">MKP09_01670</name>
</gene>
<name>A0ABS9SED5_9BACT</name>
<organism evidence="3 4">
    <name type="scientific">Niabella ginsengisoli</name>
    <dbReference type="NCBI Taxonomy" id="522298"/>
    <lineage>
        <taxon>Bacteria</taxon>
        <taxon>Pseudomonadati</taxon>
        <taxon>Bacteroidota</taxon>
        <taxon>Chitinophagia</taxon>
        <taxon>Chitinophagales</taxon>
        <taxon>Chitinophagaceae</taxon>
        <taxon>Niabella</taxon>
    </lineage>
</organism>
<protein>
    <submittedName>
        <fullName evidence="3">SRPBCC domain-containing protein</fullName>
    </submittedName>
</protein>
<proteinExistence type="inferred from homology"/>
<dbReference type="InterPro" id="IPR013538">
    <property type="entry name" value="ASHA1/2-like_C"/>
</dbReference>
<evidence type="ECO:0000256" key="1">
    <source>
        <dbReference type="ARBA" id="ARBA00006817"/>
    </source>
</evidence>
<dbReference type="Proteomes" id="UP001202248">
    <property type="component" value="Unassembled WGS sequence"/>
</dbReference>
<evidence type="ECO:0000259" key="2">
    <source>
        <dbReference type="Pfam" id="PF08327"/>
    </source>
</evidence>
<feature type="domain" description="Activator of Hsp90 ATPase homologue 1/2-like C-terminal" evidence="2">
    <location>
        <begin position="16"/>
        <end position="132"/>
    </location>
</feature>
<dbReference type="InterPro" id="IPR023393">
    <property type="entry name" value="START-like_dom_sf"/>
</dbReference>
<dbReference type="EMBL" id="JAKWBL010000001">
    <property type="protein sequence ID" value="MCH5596718.1"/>
    <property type="molecule type" value="Genomic_DNA"/>
</dbReference>
<dbReference type="Gene3D" id="3.30.530.20">
    <property type="match status" value="1"/>
</dbReference>
<accession>A0ABS9SED5</accession>
<comment type="caution">
    <text evidence="3">The sequence shown here is derived from an EMBL/GenBank/DDBJ whole genome shotgun (WGS) entry which is preliminary data.</text>
</comment>
<dbReference type="SUPFAM" id="SSF55961">
    <property type="entry name" value="Bet v1-like"/>
    <property type="match status" value="1"/>
</dbReference>
<evidence type="ECO:0000313" key="3">
    <source>
        <dbReference type="EMBL" id="MCH5596718.1"/>
    </source>
</evidence>
<keyword evidence="4" id="KW-1185">Reference proteome</keyword>
<reference evidence="3 4" key="1">
    <citation type="submission" date="2022-02" db="EMBL/GenBank/DDBJ databases">
        <authorList>
            <person name="Min J."/>
        </authorList>
    </citation>
    <scope>NUCLEOTIDE SEQUENCE [LARGE SCALE GENOMIC DNA]</scope>
    <source>
        <strain evidence="3 4">GR10-1</strain>
    </source>
</reference>